<dbReference type="Pfam" id="PF23207">
    <property type="entry name" value="PH_SPO71"/>
    <property type="match status" value="1"/>
</dbReference>
<dbReference type="PANTHER" id="PTHR28076">
    <property type="entry name" value="SPORULATION-SPECIFIC PROTEIN 71"/>
    <property type="match status" value="1"/>
</dbReference>
<feature type="compositionally biased region" description="Basic and acidic residues" evidence="1">
    <location>
        <begin position="267"/>
        <end position="290"/>
    </location>
</feature>
<gene>
    <name evidence="3" type="ORF">BDQ12DRAFT_679735</name>
</gene>
<evidence type="ECO:0000259" key="2">
    <source>
        <dbReference type="SMART" id="SM00233"/>
    </source>
</evidence>
<dbReference type="GO" id="GO:1902657">
    <property type="term" value="P:protein localization to prospore membrane"/>
    <property type="evidence" value="ECO:0007669"/>
    <property type="project" value="InterPro"/>
</dbReference>
<dbReference type="Pfam" id="PF15404">
    <property type="entry name" value="PH_4"/>
    <property type="match status" value="1"/>
</dbReference>
<feature type="domain" description="PH" evidence="2">
    <location>
        <begin position="614"/>
        <end position="796"/>
    </location>
</feature>
<dbReference type="OrthoDB" id="5579281at2759"/>
<dbReference type="Proteomes" id="UP000308652">
    <property type="component" value="Unassembled WGS sequence"/>
</dbReference>
<dbReference type="InterPro" id="IPR040345">
    <property type="entry name" value="Mug56/Spo71"/>
</dbReference>
<organism evidence="3 4">
    <name type="scientific">Crucibulum laeve</name>
    <dbReference type="NCBI Taxonomy" id="68775"/>
    <lineage>
        <taxon>Eukaryota</taxon>
        <taxon>Fungi</taxon>
        <taxon>Dikarya</taxon>
        <taxon>Basidiomycota</taxon>
        <taxon>Agaricomycotina</taxon>
        <taxon>Agaricomycetes</taxon>
        <taxon>Agaricomycetidae</taxon>
        <taxon>Agaricales</taxon>
        <taxon>Agaricineae</taxon>
        <taxon>Nidulariaceae</taxon>
        <taxon>Crucibulum</taxon>
    </lineage>
</organism>
<feature type="domain" description="PH" evidence="2">
    <location>
        <begin position="861"/>
        <end position="1018"/>
    </location>
</feature>
<dbReference type="SMART" id="SM00233">
    <property type="entry name" value="PH"/>
    <property type="match status" value="2"/>
</dbReference>
<evidence type="ECO:0000313" key="4">
    <source>
        <dbReference type="Proteomes" id="UP000308652"/>
    </source>
</evidence>
<dbReference type="EMBL" id="ML213596">
    <property type="protein sequence ID" value="TFK40603.1"/>
    <property type="molecule type" value="Genomic_DNA"/>
</dbReference>
<feature type="region of interest" description="Disordered" evidence="1">
    <location>
        <begin position="816"/>
        <end position="840"/>
    </location>
</feature>
<proteinExistence type="predicted"/>
<evidence type="ECO:0000313" key="3">
    <source>
        <dbReference type="EMBL" id="TFK40603.1"/>
    </source>
</evidence>
<dbReference type="PANTHER" id="PTHR28076:SF1">
    <property type="entry name" value="PROSPORE MEMBRANE ADAPTER PROTEIN SPO71"/>
    <property type="match status" value="1"/>
</dbReference>
<sequence>MSEEEGTSAATTADISGRNGREPQLQRRIFIGPLPERVLSHAEQNLQKRNKHAAFFSPSVEDVGESEAESVRISELIKRHAYHFFLHQGGKAEDWGEEEEHSVTHEMLKRWKDSEWGAALNHRHRQRHRHQQPSHWVGGSFEVGRIMGVEVGNVRLLNTTNGTASSRRSMSTMHKDDLTQRGVIGRTSAAGDTFVTAHSNLGTVSAAHDDDFLVENAASDGEGTPAGSSTGLLRPSISRPGLASKKALTEIPGRPVIDPTLTTRSDGIVDAKGKSKEKQVHYADIPEIREPAPVPPSEVLERTSSTIEVNTSAAATVSPSSPTPSILQWGDVVLRDRMLVRVTYSKSETLSPTFDDAKNRTTRDLQYENWGEFLVAWRKDSIEIYEDHSLPMKEWIAGHKHLSYVIPLKSSRTRLSLYSWADLTFCITCPPTTTSLNPVTSRWVFSRAKEGTNIFIFKVKSRSRAYDWIWHLWKQMGGHIPTSIDIRNPTLNTKVTIDLPNIDTIDSGKSYKMFERENIIALCAQSLRSVAHWDGLIEREILNGASLQLAWRVGTNLDWIWLDDDVAGKPREWAVICGLALKQSAKPPSLEIRLAGHFPTFVHMKNGERLYQPPAIEGYLTRIRPNTQTRQPLYLATHNGYLFLLPPNDAYPPAPPSLAFKMGDIDTYTASLHQTEFRRGTLQLMHATGVCDLRAILAVRRAFQAAPPHTHDVKETRDDDDEWFRVWSQLEERTPADEGDEGGEDVANVAEDKAQLKTRRSFELLLNTGAVVRLEAHSCRAAIEWIERLRALILYWKQRHRTDAREEIEVAQARRPRLTPQTRACHERHDEPPDPPADLSAPYPALNTLYNWCVIDGCKPIIKGGKIYMRKGIRGQYKLGQLFLVNGYLVRFRITPQSSLHPVMKKKISLVDAYVCSGYFAAMTLPQGQYDPNAETAARRYQDGLEADDPEEDMLFMVWYRKQSATFEGDIEDIASTPATPKAVPSLSAKRKLIVFRTRSKLERDAWCWALNCEIEKLVRAQKNREQVLREDGNLKKLS</sequence>
<dbReference type="STRING" id="68775.A0A5C3M7F2"/>
<feature type="region of interest" description="Disordered" evidence="1">
    <location>
        <begin position="254"/>
        <end position="298"/>
    </location>
</feature>
<feature type="region of interest" description="Disordered" evidence="1">
    <location>
        <begin position="1"/>
        <end position="24"/>
    </location>
</feature>
<dbReference type="InterPro" id="IPR057379">
    <property type="entry name" value="PH_SPO71"/>
</dbReference>
<feature type="region of interest" description="Disordered" evidence="1">
    <location>
        <begin position="217"/>
        <end position="238"/>
    </location>
</feature>
<name>A0A5C3M7F2_9AGAR</name>
<accession>A0A5C3M7F2</accession>
<dbReference type="AlphaFoldDB" id="A0A5C3M7F2"/>
<keyword evidence="4" id="KW-1185">Reference proteome</keyword>
<reference evidence="3 4" key="1">
    <citation type="journal article" date="2019" name="Nat. Ecol. Evol.">
        <title>Megaphylogeny resolves global patterns of mushroom evolution.</title>
        <authorList>
            <person name="Varga T."/>
            <person name="Krizsan K."/>
            <person name="Foldi C."/>
            <person name="Dima B."/>
            <person name="Sanchez-Garcia M."/>
            <person name="Sanchez-Ramirez S."/>
            <person name="Szollosi G.J."/>
            <person name="Szarkandi J.G."/>
            <person name="Papp V."/>
            <person name="Albert L."/>
            <person name="Andreopoulos W."/>
            <person name="Angelini C."/>
            <person name="Antonin V."/>
            <person name="Barry K.W."/>
            <person name="Bougher N.L."/>
            <person name="Buchanan P."/>
            <person name="Buyck B."/>
            <person name="Bense V."/>
            <person name="Catcheside P."/>
            <person name="Chovatia M."/>
            <person name="Cooper J."/>
            <person name="Damon W."/>
            <person name="Desjardin D."/>
            <person name="Finy P."/>
            <person name="Geml J."/>
            <person name="Haridas S."/>
            <person name="Hughes K."/>
            <person name="Justo A."/>
            <person name="Karasinski D."/>
            <person name="Kautmanova I."/>
            <person name="Kiss B."/>
            <person name="Kocsube S."/>
            <person name="Kotiranta H."/>
            <person name="LaButti K.M."/>
            <person name="Lechner B.E."/>
            <person name="Liimatainen K."/>
            <person name="Lipzen A."/>
            <person name="Lukacs Z."/>
            <person name="Mihaltcheva S."/>
            <person name="Morgado L.N."/>
            <person name="Niskanen T."/>
            <person name="Noordeloos M.E."/>
            <person name="Ohm R.A."/>
            <person name="Ortiz-Santana B."/>
            <person name="Ovrebo C."/>
            <person name="Racz N."/>
            <person name="Riley R."/>
            <person name="Savchenko A."/>
            <person name="Shiryaev A."/>
            <person name="Soop K."/>
            <person name="Spirin V."/>
            <person name="Szebenyi C."/>
            <person name="Tomsovsky M."/>
            <person name="Tulloss R.E."/>
            <person name="Uehling J."/>
            <person name="Grigoriev I.V."/>
            <person name="Vagvolgyi C."/>
            <person name="Papp T."/>
            <person name="Martin F.M."/>
            <person name="Miettinen O."/>
            <person name="Hibbett D.S."/>
            <person name="Nagy L.G."/>
        </authorList>
    </citation>
    <scope>NUCLEOTIDE SEQUENCE [LARGE SCALE GENOMIC DNA]</scope>
    <source>
        <strain evidence="3 4">CBS 166.37</strain>
    </source>
</reference>
<protein>
    <submittedName>
        <fullName evidence="3">Pleckstrin homology domain-containing protein</fullName>
    </submittedName>
</protein>
<dbReference type="InterPro" id="IPR039486">
    <property type="entry name" value="Mug56/Spo71_PH"/>
</dbReference>
<dbReference type="InterPro" id="IPR001849">
    <property type="entry name" value="PH_domain"/>
</dbReference>
<evidence type="ECO:0000256" key="1">
    <source>
        <dbReference type="SAM" id="MobiDB-lite"/>
    </source>
</evidence>